<dbReference type="RefSeq" id="WP_267793639.1">
    <property type="nucleotide sequence ID" value="NZ_CP116810.1"/>
</dbReference>
<organism evidence="1 2">
    <name type="scientific">Rhodopseudomonas palustris (strain ATCC BAA-98 / CGA009)</name>
    <dbReference type="NCBI Taxonomy" id="258594"/>
    <lineage>
        <taxon>Bacteria</taxon>
        <taxon>Pseudomonadati</taxon>
        <taxon>Pseudomonadota</taxon>
        <taxon>Alphaproteobacteria</taxon>
        <taxon>Hyphomicrobiales</taxon>
        <taxon>Nitrobacteraceae</taxon>
        <taxon>Rhodopseudomonas</taxon>
    </lineage>
</organism>
<dbReference type="KEGG" id="rpa:TX73_013105"/>
<dbReference type="AlphaFoldDB" id="A0AAE9XY88"/>
<protein>
    <submittedName>
        <fullName evidence="1">Uncharacterized protein</fullName>
    </submittedName>
</protein>
<name>A0AAE9XY88_RHOPA</name>
<dbReference type="GeneID" id="79396587"/>
<dbReference type="EMBL" id="CP116810">
    <property type="protein sequence ID" value="WCL92694.1"/>
    <property type="molecule type" value="Genomic_DNA"/>
</dbReference>
<evidence type="ECO:0000313" key="2">
    <source>
        <dbReference type="Proteomes" id="UP000001426"/>
    </source>
</evidence>
<sequence length="43" mass="4766">MAGTNFKTLRDPDLIRYAAERYTKIAASTKPAQRRTPTGSTLP</sequence>
<keyword evidence="2" id="KW-1185">Reference proteome</keyword>
<accession>A0AAE9XY88</accession>
<proteinExistence type="predicted"/>
<reference evidence="1 2" key="1">
    <citation type="journal article" date="2004" name="Nat. Biotechnol.">
        <title>Complete genome sequence of the metabolically versatile photosynthetic bacterium Rhodopseudomonas palustris.</title>
        <authorList>
            <person name="Larimer F.W."/>
            <person name="Chain P."/>
            <person name="Hauser L."/>
            <person name="Lamerdin J."/>
            <person name="Malfatti S."/>
            <person name="Do L."/>
            <person name="Land M.L."/>
            <person name="Pelletier D.A."/>
            <person name="Beatty J.T."/>
            <person name="Lang A.S."/>
            <person name="Tabita F.R."/>
            <person name="Gibson J.L."/>
            <person name="Hanson T.E."/>
            <person name="Bobst C."/>
            <person name="Torres J.L."/>
            <person name="Peres C."/>
            <person name="Harrison F.H."/>
            <person name="Gibson J."/>
            <person name="Harwood C.S."/>
        </authorList>
    </citation>
    <scope>NUCLEOTIDE SEQUENCE [LARGE SCALE GENOMIC DNA]</scope>
    <source>
        <strain evidence="2">ATCC BAA-98 / CGA009</strain>
    </source>
</reference>
<evidence type="ECO:0000313" key="1">
    <source>
        <dbReference type="EMBL" id="WCL92694.1"/>
    </source>
</evidence>
<gene>
    <name evidence="1" type="ORF">TX73_013105</name>
</gene>
<dbReference type="Proteomes" id="UP000001426">
    <property type="component" value="Chromosome"/>
</dbReference>